<dbReference type="Gene3D" id="1.10.10.10">
    <property type="entry name" value="Winged helix-like DNA-binding domain superfamily/Winged helix DNA-binding domain"/>
    <property type="match status" value="1"/>
</dbReference>
<dbReference type="Proteomes" id="UP000254400">
    <property type="component" value="Unassembled WGS sequence"/>
</dbReference>
<keyword evidence="2" id="KW-0238">DNA-binding</keyword>
<evidence type="ECO:0000313" key="4">
    <source>
        <dbReference type="EMBL" id="SUA63451.1"/>
    </source>
</evidence>
<dbReference type="PROSITE" id="PS01117">
    <property type="entry name" value="HTH_MARR_1"/>
    <property type="match status" value="1"/>
</dbReference>
<reference evidence="4 5" key="1">
    <citation type="submission" date="2018-06" db="EMBL/GenBank/DDBJ databases">
        <authorList>
            <consortium name="Pathogen Informatics"/>
            <person name="Doyle S."/>
        </authorList>
    </citation>
    <scope>NUCLEOTIDE SEQUENCE [LARGE SCALE GENOMIC DNA]</scope>
    <source>
        <strain evidence="4 5">NCTC10343</strain>
    </source>
</reference>
<dbReference type="PRINTS" id="PR00598">
    <property type="entry name" value="HTHMARR"/>
</dbReference>
<dbReference type="InterPro" id="IPR000835">
    <property type="entry name" value="HTH_MarR-typ"/>
</dbReference>
<evidence type="ECO:0000256" key="1">
    <source>
        <dbReference type="ARBA" id="ARBA00023015"/>
    </source>
</evidence>
<proteinExistence type="predicted"/>
<protein>
    <submittedName>
        <fullName evidence="4">Transcriptional regulator slyA</fullName>
    </submittedName>
</protein>
<dbReference type="SUPFAM" id="SSF46785">
    <property type="entry name" value="Winged helix' DNA-binding domain"/>
    <property type="match status" value="1"/>
</dbReference>
<keyword evidence="1" id="KW-0805">Transcription regulation</keyword>
<sequence length="155" mass="18074">MYKKYSSVEWVGVAMFNLEDCLAFITNRSGKIFSEALEKEFRPYNITRSQWIAMYYINTHKSMTQRELAEELSIKEPSVVRLLQKLEAEGYLLRSIDDADKRMKQIQLSDLGTQVCLKLLPIAEKFKQDTIAGISQDDLHIFESVLQRMVDNTRK</sequence>
<keyword evidence="3" id="KW-0804">Transcription</keyword>
<dbReference type="RefSeq" id="WP_230877829.1">
    <property type="nucleotide sequence ID" value="NZ_CP025957.1"/>
</dbReference>
<dbReference type="PANTHER" id="PTHR42756:SF1">
    <property type="entry name" value="TRANSCRIPTIONAL REPRESSOR OF EMRAB OPERON"/>
    <property type="match status" value="1"/>
</dbReference>
<dbReference type="Pfam" id="PF12802">
    <property type="entry name" value="MarR_2"/>
    <property type="match status" value="1"/>
</dbReference>
<dbReference type="AlphaFoldDB" id="A0A378XQL6"/>
<dbReference type="InterPro" id="IPR036388">
    <property type="entry name" value="WH-like_DNA-bd_sf"/>
</dbReference>
<evidence type="ECO:0000313" key="5">
    <source>
        <dbReference type="Proteomes" id="UP000254400"/>
    </source>
</evidence>
<organism evidence="4 5">
    <name type="scientific">Paenibacillus polymyxa</name>
    <name type="common">Bacillus polymyxa</name>
    <dbReference type="NCBI Taxonomy" id="1406"/>
    <lineage>
        <taxon>Bacteria</taxon>
        <taxon>Bacillati</taxon>
        <taxon>Bacillota</taxon>
        <taxon>Bacilli</taxon>
        <taxon>Bacillales</taxon>
        <taxon>Paenibacillaceae</taxon>
        <taxon>Paenibacillus</taxon>
    </lineage>
</organism>
<name>A0A378XQL6_PAEPO</name>
<accession>A0A378XQL6</accession>
<evidence type="ECO:0000256" key="2">
    <source>
        <dbReference type="ARBA" id="ARBA00023125"/>
    </source>
</evidence>
<evidence type="ECO:0000256" key="3">
    <source>
        <dbReference type="ARBA" id="ARBA00023163"/>
    </source>
</evidence>
<dbReference type="InterPro" id="IPR036390">
    <property type="entry name" value="WH_DNA-bd_sf"/>
</dbReference>
<dbReference type="PROSITE" id="PS50995">
    <property type="entry name" value="HTH_MARR_2"/>
    <property type="match status" value="1"/>
</dbReference>
<dbReference type="GO" id="GO:0003677">
    <property type="term" value="F:DNA binding"/>
    <property type="evidence" value="ECO:0007669"/>
    <property type="project" value="UniProtKB-KW"/>
</dbReference>
<dbReference type="SMART" id="SM00347">
    <property type="entry name" value="HTH_MARR"/>
    <property type="match status" value="1"/>
</dbReference>
<dbReference type="GO" id="GO:0003700">
    <property type="term" value="F:DNA-binding transcription factor activity"/>
    <property type="evidence" value="ECO:0007669"/>
    <property type="project" value="InterPro"/>
</dbReference>
<dbReference type="EMBL" id="UGSC01000001">
    <property type="protein sequence ID" value="SUA63451.1"/>
    <property type="molecule type" value="Genomic_DNA"/>
</dbReference>
<gene>
    <name evidence="4" type="primary">marR1</name>
    <name evidence="4" type="ORF">NCTC10343_00661</name>
</gene>
<dbReference type="InterPro" id="IPR023187">
    <property type="entry name" value="Tscrpt_reg_MarR-type_CS"/>
</dbReference>
<dbReference type="PANTHER" id="PTHR42756">
    <property type="entry name" value="TRANSCRIPTIONAL REGULATOR, MARR"/>
    <property type="match status" value="1"/>
</dbReference>